<organism evidence="5 6">
    <name type="scientific">Fusobacterium ulcerans</name>
    <dbReference type="NCBI Taxonomy" id="861"/>
    <lineage>
        <taxon>Bacteria</taxon>
        <taxon>Fusobacteriati</taxon>
        <taxon>Fusobacteriota</taxon>
        <taxon>Fusobacteriia</taxon>
        <taxon>Fusobacteriales</taxon>
        <taxon>Fusobacteriaceae</taxon>
        <taxon>Fusobacterium</taxon>
    </lineage>
</organism>
<dbReference type="EMBL" id="LS483487">
    <property type="protein sequence ID" value="SQJ06906.1"/>
    <property type="molecule type" value="Genomic_DNA"/>
</dbReference>
<feature type="coiled-coil region" evidence="2">
    <location>
        <begin position="421"/>
        <end position="459"/>
    </location>
</feature>
<dbReference type="InterPro" id="IPR036291">
    <property type="entry name" value="NAD(P)-bd_dom_sf"/>
</dbReference>
<dbReference type="EC" id="5.1.3.2" evidence="5"/>
<dbReference type="Pfam" id="PF02629">
    <property type="entry name" value="CoA_binding"/>
    <property type="match status" value="1"/>
</dbReference>
<dbReference type="InterPro" id="IPR051203">
    <property type="entry name" value="Polysaccharide_Synthase-Rel"/>
</dbReference>
<dbReference type="CDD" id="cd05237">
    <property type="entry name" value="UDP_invert_4-6DH_SDR_e"/>
    <property type="match status" value="1"/>
</dbReference>
<dbReference type="AlphaFoldDB" id="A0AAX2JBV8"/>
<dbReference type="SUPFAM" id="SSF51735">
    <property type="entry name" value="NAD(P)-binding Rossmann-fold domains"/>
    <property type="match status" value="2"/>
</dbReference>
<evidence type="ECO:0000313" key="6">
    <source>
        <dbReference type="Proteomes" id="UP000249008"/>
    </source>
</evidence>
<dbReference type="InterPro" id="IPR003869">
    <property type="entry name" value="Polysac_CapD-like"/>
</dbReference>
<evidence type="ECO:0000259" key="4">
    <source>
        <dbReference type="Pfam" id="PF02719"/>
    </source>
</evidence>
<evidence type="ECO:0000259" key="3">
    <source>
        <dbReference type="Pfam" id="PF02629"/>
    </source>
</evidence>
<dbReference type="GeneID" id="78453424"/>
<protein>
    <submittedName>
        <fullName evidence="5">UDP-glucose 4-epimerase</fullName>
        <ecNumber evidence="5">5.1.3.2</ecNumber>
    </submittedName>
</protein>
<evidence type="ECO:0000256" key="2">
    <source>
        <dbReference type="SAM" id="Coils"/>
    </source>
</evidence>
<dbReference type="GO" id="GO:0003978">
    <property type="term" value="F:UDP-glucose 4-epimerase activity"/>
    <property type="evidence" value="ECO:0007669"/>
    <property type="project" value="UniProtKB-EC"/>
</dbReference>
<dbReference type="Gene3D" id="3.40.50.720">
    <property type="entry name" value="NAD(P)-binding Rossmann-like Domain"/>
    <property type="match status" value="2"/>
</dbReference>
<dbReference type="PANTHER" id="PTHR43318:SF1">
    <property type="entry name" value="POLYSACCHARIDE BIOSYNTHESIS PROTEIN EPSC-RELATED"/>
    <property type="match status" value="1"/>
</dbReference>
<feature type="domain" description="CoA-binding" evidence="3">
    <location>
        <begin position="4"/>
        <end position="74"/>
    </location>
</feature>
<proteinExistence type="inferred from homology"/>
<evidence type="ECO:0000313" key="5">
    <source>
        <dbReference type="EMBL" id="SQJ06906.1"/>
    </source>
</evidence>
<gene>
    <name evidence="5" type="primary">capD_1</name>
    <name evidence="5" type="ORF">NCTC12112_02136</name>
</gene>
<comment type="similarity">
    <text evidence="1">Belongs to the polysaccharide synthase family.</text>
</comment>
<accession>A0AAX2JBV8</accession>
<evidence type="ECO:0000256" key="1">
    <source>
        <dbReference type="ARBA" id="ARBA00007430"/>
    </source>
</evidence>
<name>A0AAX2JBV8_9FUSO</name>
<dbReference type="Proteomes" id="UP000249008">
    <property type="component" value="Chromosome 1"/>
</dbReference>
<keyword evidence="5" id="KW-0413">Isomerase</keyword>
<sequence>MNMKKKILIIGAGYAGKAVAAGIVEDKIQYNVVGFLDNDDFKVGKKFLGIEVKDKSDNLKKFLKSNKVDICIIASTSISKQDLEKLIKVLNLNKIEIKIIPNMSQLMMSKNFFSQVKDFEIEDLLGREVVQHNILQIKTFLENKKILVTGAAGSIGSELSKQIVKYNPKELILLDINENDLYFLELFLRETYPEIKLNIEIGNIRDKKKMEYLFDKYKPQLVFHAAAHKHVPLMERNPEEAVKNNIYGTKNLIESSILNGVEKFVLISTDKAVNPTSVMGTTKRVTEMLVEHYNEKGKTKFMAVRFGNVLGSNGSVIPIFKKKIAERKNLTVTHPDIIRYFMTISEASQLVLRAGSLGNGGEVFVLDMGEPIKIIDLAKKMIELSGLEKEIGIEITGLRPGEKLYEELLYDVKHCEKTESQKIYIAKLKSENNNLEELLEKLKESLNEYNNEKIKNILKLIVPTYKESK</sequence>
<dbReference type="InterPro" id="IPR003781">
    <property type="entry name" value="CoA-bd"/>
</dbReference>
<reference evidence="5 6" key="1">
    <citation type="submission" date="2018-06" db="EMBL/GenBank/DDBJ databases">
        <authorList>
            <consortium name="Pathogen Informatics"/>
            <person name="Doyle S."/>
        </authorList>
    </citation>
    <scope>NUCLEOTIDE SEQUENCE [LARGE SCALE GENOMIC DNA]</scope>
    <source>
        <strain evidence="5 6">NCTC12112</strain>
    </source>
</reference>
<dbReference type="PANTHER" id="PTHR43318">
    <property type="entry name" value="UDP-N-ACETYLGLUCOSAMINE 4,6-DEHYDRATASE"/>
    <property type="match status" value="1"/>
</dbReference>
<feature type="domain" description="Polysaccharide biosynthesis protein CapD-like" evidence="4">
    <location>
        <begin position="146"/>
        <end position="427"/>
    </location>
</feature>
<keyword evidence="2" id="KW-0175">Coiled coil</keyword>
<dbReference type="Pfam" id="PF02719">
    <property type="entry name" value="Polysacc_synt_2"/>
    <property type="match status" value="1"/>
</dbReference>
<dbReference type="RefSeq" id="WP_005981681.1">
    <property type="nucleotide sequence ID" value="NZ_CABKNW010000005.1"/>
</dbReference>